<evidence type="ECO:0000256" key="4">
    <source>
        <dbReference type="SAM" id="Coils"/>
    </source>
</evidence>
<dbReference type="InterPro" id="IPR001304">
    <property type="entry name" value="C-type_lectin-like"/>
</dbReference>
<dbReference type="GO" id="GO:0030246">
    <property type="term" value="F:carbohydrate binding"/>
    <property type="evidence" value="ECO:0007669"/>
    <property type="project" value="UniProtKB-KW"/>
</dbReference>
<evidence type="ECO:0000313" key="9">
    <source>
        <dbReference type="RefSeq" id="XP_021323879.2"/>
    </source>
</evidence>
<dbReference type="KEGG" id="dre:101885796"/>
<evidence type="ECO:0000256" key="1">
    <source>
        <dbReference type="ARBA" id="ARBA00004401"/>
    </source>
</evidence>
<dbReference type="RefSeq" id="XP_021323879.2">
    <property type="nucleotide sequence ID" value="XM_021468204.3"/>
</dbReference>
<keyword evidence="2" id="KW-0430">Lectin</keyword>
<comment type="subcellular location">
    <subcellularLocation>
        <location evidence="1">Cell membrane</location>
        <topology evidence="1">Single-pass type II membrane protein</topology>
    </subcellularLocation>
</comment>
<evidence type="ECO:0000256" key="3">
    <source>
        <dbReference type="ARBA" id="ARBA00023157"/>
    </source>
</evidence>
<dbReference type="SMART" id="SM00034">
    <property type="entry name" value="CLECT"/>
    <property type="match status" value="1"/>
</dbReference>
<feature type="region of interest" description="Disordered" evidence="5">
    <location>
        <begin position="237"/>
        <end position="260"/>
    </location>
</feature>
<evidence type="ECO:0000313" key="8">
    <source>
        <dbReference type="Proteomes" id="UP000000437"/>
    </source>
</evidence>
<dbReference type="PROSITE" id="PS50041">
    <property type="entry name" value="C_TYPE_LECTIN_2"/>
    <property type="match status" value="1"/>
</dbReference>
<dbReference type="PANTHER" id="PTHR45710">
    <property type="entry name" value="C-TYPE LECTIN DOMAIN-CONTAINING PROTEIN 180"/>
    <property type="match status" value="1"/>
</dbReference>
<gene>
    <name evidence="9" type="primary">LOC101885796</name>
</gene>
<reference evidence="9" key="1">
    <citation type="submission" date="2025-08" db="UniProtKB">
        <authorList>
            <consortium name="RefSeq"/>
        </authorList>
    </citation>
    <scope>IDENTIFICATION</scope>
    <source>
        <strain evidence="9">Tuebingen</strain>
        <tissue evidence="9">Fibroblasts and whole tissue</tissue>
    </source>
</reference>
<keyword evidence="6" id="KW-0812">Transmembrane</keyword>
<dbReference type="OrthoDB" id="8944390at2759"/>
<feature type="domain" description="C-type lectin" evidence="7">
    <location>
        <begin position="162"/>
        <end position="287"/>
    </location>
</feature>
<evidence type="ECO:0000256" key="6">
    <source>
        <dbReference type="SAM" id="Phobius"/>
    </source>
</evidence>
<dbReference type="AlphaFoldDB" id="A0A8M9PGS7"/>
<keyword evidence="3" id="KW-1015">Disulfide bond</keyword>
<dbReference type="Pfam" id="PF00059">
    <property type="entry name" value="Lectin_C"/>
    <property type="match status" value="1"/>
</dbReference>
<keyword evidence="6" id="KW-1133">Transmembrane helix</keyword>
<proteinExistence type="predicted"/>
<dbReference type="GeneID" id="101885796"/>
<dbReference type="PROSITE" id="PS00615">
    <property type="entry name" value="C_TYPE_LECTIN_1"/>
    <property type="match status" value="1"/>
</dbReference>
<protein>
    <submittedName>
        <fullName evidence="9">CD209 antigen-like protein A isoform X1</fullName>
    </submittedName>
</protein>
<keyword evidence="6" id="KW-0472">Membrane</keyword>
<dbReference type="InterPro" id="IPR018378">
    <property type="entry name" value="C-type_lectin_CS"/>
</dbReference>
<sequence>MESIYENSAIFLSTVASSEECSPNKEKSTSNECVREREDTSSKRTSKITKVLLFVLGFTLVISLGGLCALWIIYTNALADSGSLKEQLSAQKLNSKTLRDDLMRELEELKDNYTHVREHLVLCVAMKEEFHDLTSRYKILRDLLSYYDAQSCNVSANGWTACRGQLYYFSTSKLNWFSSRDACVSRGADLVTITSQSEQDFLVSKITESHWIGLSDLETEGRWVWVNNQTLNETGIQSWFKGNPTQPNNRKKNDPSGENCVSQGDIKEELHTWFDSTCKMNQKFICEKRY</sequence>
<dbReference type="GO" id="GO:0005886">
    <property type="term" value="C:plasma membrane"/>
    <property type="evidence" value="ECO:0007669"/>
    <property type="project" value="UniProtKB-SubCell"/>
</dbReference>
<organism evidence="8 9">
    <name type="scientific">Danio rerio</name>
    <name type="common">Zebrafish</name>
    <name type="synonym">Brachydanio rerio</name>
    <dbReference type="NCBI Taxonomy" id="7955"/>
    <lineage>
        <taxon>Eukaryota</taxon>
        <taxon>Metazoa</taxon>
        <taxon>Chordata</taxon>
        <taxon>Craniata</taxon>
        <taxon>Vertebrata</taxon>
        <taxon>Euteleostomi</taxon>
        <taxon>Actinopterygii</taxon>
        <taxon>Neopterygii</taxon>
        <taxon>Teleostei</taxon>
        <taxon>Ostariophysi</taxon>
        <taxon>Cypriniformes</taxon>
        <taxon>Danionidae</taxon>
        <taxon>Danioninae</taxon>
        <taxon>Danio</taxon>
    </lineage>
</organism>
<dbReference type="SUPFAM" id="SSF56436">
    <property type="entry name" value="C-type lectin-like"/>
    <property type="match status" value="1"/>
</dbReference>
<dbReference type="PANTHER" id="PTHR45710:SF26">
    <property type="entry name" value="RH26557P"/>
    <property type="match status" value="1"/>
</dbReference>
<dbReference type="InterPro" id="IPR016187">
    <property type="entry name" value="CTDL_fold"/>
</dbReference>
<evidence type="ECO:0000259" key="7">
    <source>
        <dbReference type="PROSITE" id="PS50041"/>
    </source>
</evidence>
<keyword evidence="8" id="KW-1185">Reference proteome</keyword>
<keyword evidence="4" id="KW-0175">Coiled coil</keyword>
<evidence type="ECO:0000256" key="2">
    <source>
        <dbReference type="ARBA" id="ARBA00022734"/>
    </source>
</evidence>
<accession>A0A8M9PGS7</accession>
<dbReference type="InterPro" id="IPR016186">
    <property type="entry name" value="C-type_lectin-like/link_sf"/>
</dbReference>
<name>A0A8M9PGS7_DANRE</name>
<dbReference type="InterPro" id="IPR050828">
    <property type="entry name" value="C-type_lectin/matrix_domain"/>
</dbReference>
<dbReference type="InterPro" id="IPR033989">
    <property type="entry name" value="CD209-like_CTLD"/>
</dbReference>
<feature type="coiled-coil region" evidence="4">
    <location>
        <begin position="92"/>
        <end position="119"/>
    </location>
</feature>
<dbReference type="Proteomes" id="UP000000437">
    <property type="component" value="Chromosome 19"/>
</dbReference>
<dbReference type="CDD" id="cd03590">
    <property type="entry name" value="CLECT_DC-SIGN_like"/>
    <property type="match status" value="1"/>
</dbReference>
<feature type="transmembrane region" description="Helical" evidence="6">
    <location>
        <begin position="51"/>
        <end position="74"/>
    </location>
</feature>
<evidence type="ECO:0000256" key="5">
    <source>
        <dbReference type="SAM" id="MobiDB-lite"/>
    </source>
</evidence>
<dbReference type="Gene3D" id="3.10.100.10">
    <property type="entry name" value="Mannose-Binding Protein A, subunit A"/>
    <property type="match status" value="1"/>
</dbReference>